<evidence type="ECO:0000256" key="4">
    <source>
        <dbReference type="ARBA" id="ARBA00022448"/>
    </source>
</evidence>
<dbReference type="Proteomes" id="UP000644756">
    <property type="component" value="Unassembled WGS sequence"/>
</dbReference>
<evidence type="ECO:0000256" key="6">
    <source>
        <dbReference type="ARBA" id="ARBA00022519"/>
    </source>
</evidence>
<dbReference type="PANTHER" id="PTHR30024">
    <property type="entry name" value="ALIPHATIC SULFONATES-BINDING PROTEIN-RELATED"/>
    <property type="match status" value="1"/>
</dbReference>
<dbReference type="NCBIfam" id="TIGR01728">
    <property type="entry name" value="SsuA_fam"/>
    <property type="match status" value="1"/>
</dbReference>
<dbReference type="PROSITE" id="PS51257">
    <property type="entry name" value="PROKAR_LIPOPROTEIN"/>
    <property type="match status" value="1"/>
</dbReference>
<keyword evidence="4" id="KW-0813">Transport</keyword>
<name>A0A917LG20_9BACL</name>
<gene>
    <name evidence="10" type="ORF">GCM10010916_40230</name>
</gene>
<evidence type="ECO:0000313" key="11">
    <source>
        <dbReference type="Proteomes" id="UP000644756"/>
    </source>
</evidence>
<sequence>MLRNIQGKSLKGITALLMVLVLLTITACGANSNQDSSGAGEQSADSSETEKTDFVVGYLNVMDDAQAMLAYEAGLYDKHGLNVTMQKFSSGTDLIKAMVGGQVDAGVLGFTNAVSWAAKGAGLKVVGGAQMGFHSILVKEDSGITKVEDLKGKKLASQGQGSTADIVLTGVTLKDANLTKQDVQMVYIDPAQSLQSLVSGAVDAAFVFEPYDSIATQTLGMKQIYEIGKVWPFPCMVVITTDEHLENNPEAVDKLLDAQKEAIEMLQQDPQQSAERILNYFVDTDTMTTHHGGEIESVEVVKQAIETQIFHWDITPEHVSRMQDIANLMMEQGILEKEVNVEEILDLSWQEKQEQS</sequence>
<dbReference type="SUPFAM" id="SSF53850">
    <property type="entry name" value="Periplasmic binding protein-like II"/>
    <property type="match status" value="1"/>
</dbReference>
<evidence type="ECO:0000256" key="5">
    <source>
        <dbReference type="ARBA" id="ARBA00022475"/>
    </source>
</evidence>
<keyword evidence="5" id="KW-1003">Cell membrane</keyword>
<dbReference type="Gene3D" id="3.40.190.10">
    <property type="entry name" value="Periplasmic binding protein-like II"/>
    <property type="match status" value="2"/>
</dbReference>
<dbReference type="RefSeq" id="WP_229725497.1">
    <property type="nucleotide sequence ID" value="NZ_BMGR01000015.1"/>
</dbReference>
<accession>A0A917LG20</accession>
<dbReference type="AlphaFoldDB" id="A0A917LG20"/>
<dbReference type="PANTHER" id="PTHR30024:SF47">
    <property type="entry name" value="TAURINE-BINDING PERIPLASMIC PROTEIN"/>
    <property type="match status" value="1"/>
</dbReference>
<evidence type="ECO:0000256" key="8">
    <source>
        <dbReference type="ARBA" id="ARBA00023136"/>
    </source>
</evidence>
<keyword evidence="6" id="KW-0997">Cell inner membrane</keyword>
<keyword evidence="7" id="KW-0732">Signal</keyword>
<dbReference type="EMBL" id="BMGR01000015">
    <property type="protein sequence ID" value="GGG19362.1"/>
    <property type="molecule type" value="Genomic_DNA"/>
</dbReference>
<feature type="domain" description="Solute-binding protein family 3/N-terminal" evidence="9">
    <location>
        <begin position="53"/>
        <end position="283"/>
    </location>
</feature>
<reference evidence="10" key="2">
    <citation type="submission" date="2020-09" db="EMBL/GenBank/DDBJ databases">
        <authorList>
            <person name="Sun Q."/>
            <person name="Zhou Y."/>
        </authorList>
    </citation>
    <scope>NUCLEOTIDE SEQUENCE</scope>
    <source>
        <strain evidence="10">CGMCC 1.12987</strain>
    </source>
</reference>
<dbReference type="InterPro" id="IPR010067">
    <property type="entry name" value="ABC_SsuA_sub-bd"/>
</dbReference>
<evidence type="ECO:0000313" key="10">
    <source>
        <dbReference type="EMBL" id="GGG19362.1"/>
    </source>
</evidence>
<proteinExistence type="inferred from homology"/>
<dbReference type="GO" id="GO:0005886">
    <property type="term" value="C:plasma membrane"/>
    <property type="evidence" value="ECO:0007669"/>
    <property type="project" value="UniProtKB-SubCell"/>
</dbReference>
<keyword evidence="8" id="KW-0472">Membrane</keyword>
<dbReference type="SMART" id="SM00062">
    <property type="entry name" value="PBPb"/>
    <property type="match status" value="1"/>
</dbReference>
<evidence type="ECO:0000256" key="3">
    <source>
        <dbReference type="ARBA" id="ARBA00010742"/>
    </source>
</evidence>
<reference evidence="10" key="1">
    <citation type="journal article" date="2014" name="Int. J. Syst. Evol. Microbiol.">
        <title>Complete genome sequence of Corynebacterium casei LMG S-19264T (=DSM 44701T), isolated from a smear-ripened cheese.</title>
        <authorList>
            <consortium name="US DOE Joint Genome Institute (JGI-PGF)"/>
            <person name="Walter F."/>
            <person name="Albersmeier A."/>
            <person name="Kalinowski J."/>
            <person name="Ruckert C."/>
        </authorList>
    </citation>
    <scope>NUCLEOTIDE SEQUENCE</scope>
    <source>
        <strain evidence="10">CGMCC 1.12987</strain>
    </source>
</reference>
<evidence type="ECO:0000256" key="7">
    <source>
        <dbReference type="ARBA" id="ARBA00022729"/>
    </source>
</evidence>
<dbReference type="GO" id="GO:0042597">
    <property type="term" value="C:periplasmic space"/>
    <property type="evidence" value="ECO:0007669"/>
    <property type="project" value="UniProtKB-SubCell"/>
</dbReference>
<organism evidence="10 11">
    <name type="scientific">Paenibacillus abyssi</name>
    <dbReference type="NCBI Taxonomy" id="1340531"/>
    <lineage>
        <taxon>Bacteria</taxon>
        <taxon>Bacillati</taxon>
        <taxon>Bacillota</taxon>
        <taxon>Bacilli</taxon>
        <taxon>Bacillales</taxon>
        <taxon>Paenibacillaceae</taxon>
        <taxon>Paenibacillus</taxon>
    </lineage>
</organism>
<comment type="similarity">
    <text evidence="3">Belongs to the bacterial solute-binding protein SsuA/TauA family.</text>
</comment>
<comment type="subcellular location">
    <subcellularLocation>
        <location evidence="2">Cell inner membrane</location>
    </subcellularLocation>
    <subcellularLocation>
        <location evidence="1">Periplasm</location>
    </subcellularLocation>
</comment>
<dbReference type="CDD" id="cd13553">
    <property type="entry name" value="PBP2_NrtA_CpmA_like"/>
    <property type="match status" value="1"/>
</dbReference>
<comment type="caution">
    <text evidence="10">The sequence shown here is derived from an EMBL/GenBank/DDBJ whole genome shotgun (WGS) entry which is preliminary data.</text>
</comment>
<dbReference type="InterPro" id="IPR001638">
    <property type="entry name" value="Solute-binding_3/MltF_N"/>
</dbReference>
<evidence type="ECO:0000259" key="9">
    <source>
        <dbReference type="SMART" id="SM00062"/>
    </source>
</evidence>
<dbReference type="GO" id="GO:0042626">
    <property type="term" value="F:ATPase-coupled transmembrane transporter activity"/>
    <property type="evidence" value="ECO:0007669"/>
    <property type="project" value="InterPro"/>
</dbReference>
<evidence type="ECO:0000256" key="1">
    <source>
        <dbReference type="ARBA" id="ARBA00004418"/>
    </source>
</evidence>
<keyword evidence="11" id="KW-1185">Reference proteome</keyword>
<protein>
    <submittedName>
        <fullName evidence="10">ABC transporter substrate-binding protein</fullName>
    </submittedName>
</protein>
<evidence type="ECO:0000256" key="2">
    <source>
        <dbReference type="ARBA" id="ARBA00004533"/>
    </source>
</evidence>
<dbReference type="Pfam" id="PF13379">
    <property type="entry name" value="NMT1_2"/>
    <property type="match status" value="1"/>
</dbReference>
<dbReference type="InterPro" id="IPR044527">
    <property type="entry name" value="NrtA/CpmA_ABC-bd_dom"/>
</dbReference>